<dbReference type="Gene3D" id="3.30.450.40">
    <property type="match status" value="1"/>
</dbReference>
<accession>V8G3I0</accession>
<proteinExistence type="predicted"/>
<name>V8G3I0_9BURK</name>
<dbReference type="Gene3D" id="1.10.10.10">
    <property type="entry name" value="Winged helix-like DNA-binding domain superfamily/Winged helix DNA-binding domain"/>
    <property type="match status" value="1"/>
</dbReference>
<dbReference type="InterPro" id="IPR029016">
    <property type="entry name" value="GAF-like_dom_sf"/>
</dbReference>
<dbReference type="InterPro" id="IPR050707">
    <property type="entry name" value="HTH_MetabolicPath_Reg"/>
</dbReference>
<dbReference type="GO" id="GO:0003677">
    <property type="term" value="F:DNA binding"/>
    <property type="evidence" value="ECO:0007669"/>
    <property type="project" value="UniProtKB-KW"/>
</dbReference>
<evidence type="ECO:0000313" key="6">
    <source>
        <dbReference type="EMBL" id="ETD70975.1"/>
    </source>
</evidence>
<evidence type="ECO:0000256" key="3">
    <source>
        <dbReference type="ARBA" id="ARBA00023163"/>
    </source>
</evidence>
<dbReference type="Pfam" id="PF01614">
    <property type="entry name" value="IclR_C"/>
    <property type="match status" value="1"/>
</dbReference>
<dbReference type="AlphaFoldDB" id="V8G3I0"/>
<dbReference type="InterPro" id="IPR036390">
    <property type="entry name" value="WH_DNA-bd_sf"/>
</dbReference>
<evidence type="ECO:0000313" key="7">
    <source>
        <dbReference type="Proteomes" id="UP000018766"/>
    </source>
</evidence>
<dbReference type="PROSITE" id="PS51077">
    <property type="entry name" value="HTH_ICLR"/>
    <property type="match status" value="1"/>
</dbReference>
<dbReference type="EMBL" id="AYSV01000086">
    <property type="protein sequence ID" value="ETD70975.1"/>
    <property type="molecule type" value="Genomic_DNA"/>
</dbReference>
<organism evidence="6 7">
    <name type="scientific">Pelistega indica</name>
    <dbReference type="NCBI Taxonomy" id="1414851"/>
    <lineage>
        <taxon>Bacteria</taxon>
        <taxon>Pseudomonadati</taxon>
        <taxon>Pseudomonadota</taxon>
        <taxon>Betaproteobacteria</taxon>
        <taxon>Burkholderiales</taxon>
        <taxon>Alcaligenaceae</taxon>
        <taxon>Pelistega</taxon>
    </lineage>
</organism>
<dbReference type="InterPro" id="IPR036388">
    <property type="entry name" value="WH-like_DNA-bd_sf"/>
</dbReference>
<keyword evidence="7" id="KW-1185">Reference proteome</keyword>
<evidence type="ECO:0008006" key="8">
    <source>
        <dbReference type="Google" id="ProtNLM"/>
    </source>
</evidence>
<dbReference type="GO" id="GO:0003700">
    <property type="term" value="F:DNA-binding transcription factor activity"/>
    <property type="evidence" value="ECO:0007669"/>
    <property type="project" value="TreeGrafter"/>
</dbReference>
<dbReference type="PANTHER" id="PTHR30136:SF24">
    <property type="entry name" value="HTH-TYPE TRANSCRIPTIONAL REPRESSOR ALLR"/>
    <property type="match status" value="1"/>
</dbReference>
<keyword evidence="2" id="KW-0238">DNA-binding</keyword>
<protein>
    <recommendedName>
        <fullName evidence="8">IclR family transcriptional regulator</fullName>
    </recommendedName>
</protein>
<evidence type="ECO:0000259" key="5">
    <source>
        <dbReference type="PROSITE" id="PS51078"/>
    </source>
</evidence>
<dbReference type="SMART" id="SM00346">
    <property type="entry name" value="HTH_ICLR"/>
    <property type="match status" value="1"/>
</dbReference>
<dbReference type="Pfam" id="PF09339">
    <property type="entry name" value="HTH_IclR"/>
    <property type="match status" value="1"/>
</dbReference>
<dbReference type="InterPro" id="IPR005471">
    <property type="entry name" value="Tscrpt_reg_IclR_N"/>
</dbReference>
<evidence type="ECO:0000259" key="4">
    <source>
        <dbReference type="PROSITE" id="PS51077"/>
    </source>
</evidence>
<dbReference type="OrthoDB" id="9807558at2"/>
<dbReference type="PROSITE" id="PS51078">
    <property type="entry name" value="ICLR_ED"/>
    <property type="match status" value="1"/>
</dbReference>
<dbReference type="PANTHER" id="PTHR30136">
    <property type="entry name" value="HELIX-TURN-HELIX TRANSCRIPTIONAL REGULATOR, ICLR FAMILY"/>
    <property type="match status" value="1"/>
</dbReference>
<comment type="caution">
    <text evidence="6">The sequence shown here is derived from an EMBL/GenBank/DDBJ whole genome shotgun (WGS) entry which is preliminary data.</text>
</comment>
<dbReference type="SUPFAM" id="SSF46785">
    <property type="entry name" value="Winged helix' DNA-binding domain"/>
    <property type="match status" value="1"/>
</dbReference>
<dbReference type="RefSeq" id="WP_023951160.1">
    <property type="nucleotide sequence ID" value="NZ_AYSV01000086.1"/>
</dbReference>
<dbReference type="SUPFAM" id="SSF55781">
    <property type="entry name" value="GAF domain-like"/>
    <property type="match status" value="1"/>
</dbReference>
<gene>
    <name evidence="6" type="ORF">V757_07070</name>
</gene>
<keyword evidence="3" id="KW-0804">Transcription</keyword>
<feature type="domain" description="IclR-ED" evidence="5">
    <location>
        <begin position="66"/>
        <end position="241"/>
    </location>
</feature>
<dbReference type="Proteomes" id="UP000018766">
    <property type="component" value="Unassembled WGS sequence"/>
</dbReference>
<evidence type="ECO:0000256" key="1">
    <source>
        <dbReference type="ARBA" id="ARBA00023015"/>
    </source>
</evidence>
<dbReference type="GO" id="GO:0045892">
    <property type="term" value="P:negative regulation of DNA-templated transcription"/>
    <property type="evidence" value="ECO:0007669"/>
    <property type="project" value="TreeGrafter"/>
</dbReference>
<dbReference type="InterPro" id="IPR014757">
    <property type="entry name" value="Tscrpt_reg_IclR_C"/>
</dbReference>
<reference evidence="6 7" key="1">
    <citation type="submission" date="2013-11" db="EMBL/GenBank/DDBJ databases">
        <title>Genomic analysis of Pelistega sp. HM-7.</title>
        <authorList>
            <person name="Kumbhare S.V."/>
            <person name="Shetty S.A."/>
            <person name="Sharma O."/>
            <person name="Dhotre D.P."/>
        </authorList>
    </citation>
    <scope>NUCLEOTIDE SEQUENCE [LARGE SCALE GENOMIC DNA]</scope>
    <source>
        <strain evidence="6 7">HM-7</strain>
    </source>
</reference>
<evidence type="ECO:0000256" key="2">
    <source>
        <dbReference type="ARBA" id="ARBA00023125"/>
    </source>
</evidence>
<feature type="domain" description="HTH iclR-type" evidence="4">
    <location>
        <begin position="5"/>
        <end position="65"/>
    </location>
</feature>
<sequence>MKNTIDSLAQALNLLQIIAENPNTGLSELARLSQLNKSRAYRMLCTLEEHNYVVQQTDFSYRLGHELLVLGQLAKSHSHWLTIAEAVIDPLVNEFNENLQIRIRENLEIVQVWRRVSSQPLQVRSEIGNRRLLGAGAAGKILLAFAPTPIQLEFLSTKTPTQVAILKEHITQIKHQGFYVSKGELTEGVCAIALPLYDMKKECIACLSLSAPINRMPEERIQQILQRLQEVSNECFIRLGGLNP</sequence>
<keyword evidence="1" id="KW-0805">Transcription regulation</keyword>